<dbReference type="Proteomes" id="UP001381693">
    <property type="component" value="Unassembled WGS sequence"/>
</dbReference>
<reference evidence="1 2" key="1">
    <citation type="submission" date="2023-11" db="EMBL/GenBank/DDBJ databases">
        <title>Halocaridina rubra genome assembly.</title>
        <authorList>
            <person name="Smith C."/>
        </authorList>
    </citation>
    <scope>NUCLEOTIDE SEQUENCE [LARGE SCALE GENOMIC DNA]</scope>
    <source>
        <strain evidence="1">EP-1</strain>
        <tissue evidence="1">Whole</tissue>
    </source>
</reference>
<dbReference type="AlphaFoldDB" id="A0AAN8WJJ5"/>
<comment type="caution">
    <text evidence="1">The sequence shown here is derived from an EMBL/GenBank/DDBJ whole genome shotgun (WGS) entry which is preliminary data.</text>
</comment>
<proteinExistence type="predicted"/>
<keyword evidence="2" id="KW-1185">Reference proteome</keyword>
<gene>
    <name evidence="1" type="ORF">SK128_019126</name>
</gene>
<sequence>MDYFFGNLGLGSEYGGSSVSYGDSGGYEKSIDCNAALGLLGLLGFIELLRDIIEDLTAEEEDAGARRRRSFRVHDDVFKSVYSSSAVLLGDTGGHNLKEILPSVIIPLLVSALFVDGF</sequence>
<dbReference type="EMBL" id="JAXCGZ010018899">
    <property type="protein sequence ID" value="KAK7067216.1"/>
    <property type="molecule type" value="Genomic_DNA"/>
</dbReference>
<organism evidence="1 2">
    <name type="scientific">Halocaridina rubra</name>
    <name type="common">Hawaiian red shrimp</name>
    <dbReference type="NCBI Taxonomy" id="373956"/>
    <lineage>
        <taxon>Eukaryota</taxon>
        <taxon>Metazoa</taxon>
        <taxon>Ecdysozoa</taxon>
        <taxon>Arthropoda</taxon>
        <taxon>Crustacea</taxon>
        <taxon>Multicrustacea</taxon>
        <taxon>Malacostraca</taxon>
        <taxon>Eumalacostraca</taxon>
        <taxon>Eucarida</taxon>
        <taxon>Decapoda</taxon>
        <taxon>Pleocyemata</taxon>
        <taxon>Caridea</taxon>
        <taxon>Atyoidea</taxon>
        <taxon>Atyidae</taxon>
        <taxon>Halocaridina</taxon>
    </lineage>
</organism>
<name>A0AAN8WJJ5_HALRR</name>
<protein>
    <submittedName>
        <fullName evidence="1">Uncharacterized protein</fullName>
    </submittedName>
</protein>
<accession>A0AAN8WJJ5</accession>
<evidence type="ECO:0000313" key="2">
    <source>
        <dbReference type="Proteomes" id="UP001381693"/>
    </source>
</evidence>
<evidence type="ECO:0000313" key="1">
    <source>
        <dbReference type="EMBL" id="KAK7067216.1"/>
    </source>
</evidence>